<dbReference type="InterPro" id="IPR050267">
    <property type="entry name" value="Anti-sigma-factor_SerPK"/>
</dbReference>
<dbReference type="PANTHER" id="PTHR35526:SF3">
    <property type="entry name" value="ANTI-SIGMA-F FACTOR RSBW"/>
    <property type="match status" value="1"/>
</dbReference>
<dbReference type="CDD" id="cd16936">
    <property type="entry name" value="HATPase_RsbW-like"/>
    <property type="match status" value="1"/>
</dbReference>
<dbReference type="KEGG" id="mmag:MMAD_18810"/>
<feature type="region of interest" description="Disordered" evidence="2">
    <location>
        <begin position="1"/>
        <end position="20"/>
    </location>
</feature>
<dbReference type="GO" id="GO:0004674">
    <property type="term" value="F:protein serine/threonine kinase activity"/>
    <property type="evidence" value="ECO:0007669"/>
    <property type="project" value="UniProtKB-KW"/>
</dbReference>
<dbReference type="SUPFAM" id="SSF55874">
    <property type="entry name" value="ATPase domain of HSP90 chaperone/DNA topoisomerase II/histidine kinase"/>
    <property type="match status" value="1"/>
</dbReference>
<evidence type="ECO:0000313" key="5">
    <source>
        <dbReference type="Proteomes" id="UP000466517"/>
    </source>
</evidence>
<evidence type="ECO:0000256" key="2">
    <source>
        <dbReference type="SAM" id="MobiDB-lite"/>
    </source>
</evidence>
<dbReference type="PANTHER" id="PTHR35526">
    <property type="entry name" value="ANTI-SIGMA-F FACTOR RSBW-RELATED"/>
    <property type="match status" value="1"/>
</dbReference>
<name>A0A7I7XD94_9MYCO</name>
<evidence type="ECO:0000313" key="4">
    <source>
        <dbReference type="EMBL" id="BBZ27586.1"/>
    </source>
</evidence>
<dbReference type="AlphaFoldDB" id="A0A7I7XD94"/>
<dbReference type="Gene3D" id="3.30.565.10">
    <property type="entry name" value="Histidine kinase-like ATPase, C-terminal domain"/>
    <property type="match status" value="1"/>
</dbReference>
<keyword evidence="1" id="KW-0418">Kinase</keyword>
<dbReference type="InterPro" id="IPR003594">
    <property type="entry name" value="HATPase_dom"/>
</dbReference>
<reference evidence="4 5" key="1">
    <citation type="journal article" date="2019" name="Emerg. Microbes Infect.">
        <title>Comprehensive subspecies identification of 175 nontuberculous mycobacteria species based on 7547 genomic profiles.</title>
        <authorList>
            <person name="Matsumoto Y."/>
            <person name="Kinjo T."/>
            <person name="Motooka D."/>
            <person name="Nabeya D."/>
            <person name="Jung N."/>
            <person name="Uechi K."/>
            <person name="Horii T."/>
            <person name="Iida T."/>
            <person name="Fujita J."/>
            <person name="Nakamura S."/>
        </authorList>
    </citation>
    <scope>NUCLEOTIDE SEQUENCE [LARGE SCALE GENOMIC DNA]</scope>
    <source>
        <strain evidence="4 5">JCM 13574</strain>
    </source>
</reference>
<dbReference type="Proteomes" id="UP000466517">
    <property type="component" value="Chromosome"/>
</dbReference>
<accession>A0A7I7XD94</accession>
<evidence type="ECO:0000256" key="1">
    <source>
        <dbReference type="ARBA" id="ARBA00022527"/>
    </source>
</evidence>
<proteinExistence type="predicted"/>
<evidence type="ECO:0000259" key="3">
    <source>
        <dbReference type="Pfam" id="PF13581"/>
    </source>
</evidence>
<dbReference type="InterPro" id="IPR036890">
    <property type="entry name" value="HATPase_C_sf"/>
</dbReference>
<keyword evidence="1" id="KW-0723">Serine/threonine-protein kinase</keyword>
<dbReference type="RefSeq" id="WP_163735642.1">
    <property type="nucleotide sequence ID" value="NZ_AP022610.1"/>
</dbReference>
<protein>
    <submittedName>
        <fullName evidence="4">Anti-sigma regulatory factor</fullName>
    </submittedName>
</protein>
<sequence length="152" mass="16560">MSAHTTHTARRGDLCQTTQATPEAVGALTESTRRWLADTVRIDAERHADIALATYEALSNCADHAYRDHATRGTMTLRVSHDGGEGVVRICVTDEGRWIDPAVLATSRGRGMILMRALADDFTVDGRDDGTTVCLHFHRCPALRLTDAEATA</sequence>
<dbReference type="Pfam" id="PF13581">
    <property type="entry name" value="HATPase_c_2"/>
    <property type="match status" value="1"/>
</dbReference>
<keyword evidence="5" id="KW-1185">Reference proteome</keyword>
<feature type="domain" description="Histidine kinase/HSP90-like ATPase" evidence="3">
    <location>
        <begin position="19"/>
        <end position="135"/>
    </location>
</feature>
<dbReference type="EMBL" id="AP022610">
    <property type="protein sequence ID" value="BBZ27586.1"/>
    <property type="molecule type" value="Genomic_DNA"/>
</dbReference>
<gene>
    <name evidence="4" type="primary">spoI</name>
    <name evidence="4" type="ORF">MMAD_18810</name>
</gene>
<organism evidence="4 5">
    <name type="scientific">Mycolicibacterium madagascariense</name>
    <dbReference type="NCBI Taxonomy" id="212765"/>
    <lineage>
        <taxon>Bacteria</taxon>
        <taxon>Bacillati</taxon>
        <taxon>Actinomycetota</taxon>
        <taxon>Actinomycetes</taxon>
        <taxon>Mycobacteriales</taxon>
        <taxon>Mycobacteriaceae</taxon>
        <taxon>Mycolicibacterium</taxon>
    </lineage>
</organism>
<keyword evidence="1" id="KW-0808">Transferase</keyword>